<reference evidence="2 3" key="1">
    <citation type="submission" date="2021-06" db="EMBL/GenBank/DDBJ databases">
        <authorList>
            <person name="Jeong J.W."/>
        </authorList>
    </citation>
    <scope>NUCLEOTIDE SEQUENCE [LARGE SCALE GENOMIC DNA]</scope>
    <source>
        <strain evidence="2 3">MMS21-TAE1-1</strain>
    </source>
</reference>
<dbReference type="Pfam" id="PF01370">
    <property type="entry name" value="Epimerase"/>
    <property type="match status" value="1"/>
</dbReference>
<dbReference type="PANTHER" id="PTHR12126:SF11">
    <property type="entry name" value="NADH DEHYDROGENASE [UBIQUINONE] 1 ALPHA SUBCOMPLEX SUBUNIT 9, MITOCHONDRIAL"/>
    <property type="match status" value="1"/>
</dbReference>
<proteinExistence type="predicted"/>
<sequence length="309" mass="33900">MRVAITGGTGFVGRHLAERLGSEDTVVISRRTGVQIDDAEALTAAFSGCEVVVHCAGINREIGDQTFNRVHVEGTRAVIEAARRAGVQRIVMLSFLRARPDCGSPYHETKWAAEELVRRSGIDHAILKAGMIYGPGDHMVDHVTRAVRTWPVFATVGYRERTVRPVPVEEAVNVLLAALEGRIPSPTVAVVGAEELELGAAVRRIAQVAGRRPVYVPVPVWAIRILAQLTEWTMVVPLVAKAQAQMLAWGVSEPAPFASELPEEIRPVLRFDVDRIQAALPDGRFGLSDLRIARWWAGQRRHQASRPIS</sequence>
<dbReference type="InterPro" id="IPR051207">
    <property type="entry name" value="ComplexI_NDUFA9_subunit"/>
</dbReference>
<keyword evidence="3" id="KW-1185">Reference proteome</keyword>
<dbReference type="EMBL" id="JAHOPC010000021">
    <property type="protein sequence ID" value="MBU8868980.1"/>
    <property type="molecule type" value="Genomic_DNA"/>
</dbReference>
<feature type="domain" description="NAD-dependent epimerase/dehydratase" evidence="1">
    <location>
        <begin position="3"/>
        <end position="181"/>
    </location>
</feature>
<evidence type="ECO:0000313" key="3">
    <source>
        <dbReference type="Proteomes" id="UP000824166"/>
    </source>
</evidence>
<dbReference type="RefSeq" id="WP_216927125.1">
    <property type="nucleotide sequence ID" value="NZ_JAHOPC010000021.1"/>
</dbReference>
<dbReference type="PANTHER" id="PTHR12126">
    <property type="entry name" value="NADH-UBIQUINONE OXIDOREDUCTASE 39 KDA SUBUNIT-RELATED"/>
    <property type="match status" value="1"/>
</dbReference>
<organism evidence="2 3">
    <name type="scientific">Paenarthrobacter aromaticivorans</name>
    <dbReference type="NCBI Taxonomy" id="2849150"/>
    <lineage>
        <taxon>Bacteria</taxon>
        <taxon>Bacillati</taxon>
        <taxon>Actinomycetota</taxon>
        <taxon>Actinomycetes</taxon>
        <taxon>Micrococcales</taxon>
        <taxon>Micrococcaceae</taxon>
        <taxon>Paenarthrobacter</taxon>
    </lineage>
</organism>
<dbReference type="InterPro" id="IPR001509">
    <property type="entry name" value="Epimerase_deHydtase"/>
</dbReference>
<comment type="caution">
    <text evidence="2">The sequence shown here is derived from an EMBL/GenBank/DDBJ whole genome shotgun (WGS) entry which is preliminary data.</text>
</comment>
<name>A0ABS6IB79_9MICC</name>
<gene>
    <name evidence="2" type="ORF">KSW38_22040</name>
</gene>
<dbReference type="Proteomes" id="UP000824166">
    <property type="component" value="Unassembled WGS sequence"/>
</dbReference>
<evidence type="ECO:0000313" key="2">
    <source>
        <dbReference type="EMBL" id="MBU8868980.1"/>
    </source>
</evidence>
<accession>A0ABS6IB79</accession>
<evidence type="ECO:0000259" key="1">
    <source>
        <dbReference type="Pfam" id="PF01370"/>
    </source>
</evidence>
<protein>
    <submittedName>
        <fullName evidence="2">NAD(P)H-binding protein</fullName>
    </submittedName>
</protein>